<proteinExistence type="inferred from homology"/>
<evidence type="ECO:0000313" key="8">
    <source>
        <dbReference type="Proteomes" id="UP001401887"/>
    </source>
</evidence>
<evidence type="ECO:0000256" key="4">
    <source>
        <dbReference type="SAM" id="MobiDB-lite"/>
    </source>
</evidence>
<evidence type="ECO:0000259" key="6">
    <source>
        <dbReference type="Pfam" id="PF03449"/>
    </source>
</evidence>
<sequence length="162" mass="17602">MADMADEIQMTAEGHQRLEETLQKERQRRDEAVTSMAVSLDDAMDLEDRSLQAAQFQNDLPAMEARIQELEDVLARAVIVEDPQGGSEVTLGSVVVLQDTQQGRELRVQLVSAVEVDALAEGATQVSEDSPVGKALLGRRVGESFEVDLGTSRASYTVKSLG</sequence>
<dbReference type="SUPFAM" id="SSF54534">
    <property type="entry name" value="FKBP-like"/>
    <property type="match status" value="1"/>
</dbReference>
<feature type="region of interest" description="Disordered" evidence="4">
    <location>
        <begin position="1"/>
        <end position="29"/>
    </location>
</feature>
<dbReference type="Gene3D" id="3.10.50.30">
    <property type="entry name" value="Transcription elongation factor, GreA/GreB, C-terminal domain"/>
    <property type="match status" value="1"/>
</dbReference>
<comment type="similarity">
    <text evidence="1">Belongs to the GreA/GreB family.</text>
</comment>
<accession>A0ABP9W5W9</accession>
<dbReference type="InterPro" id="IPR023459">
    <property type="entry name" value="Tscrpt_elong_fac_GreA/B_fam"/>
</dbReference>
<comment type="caution">
    <text evidence="7">The sequence shown here is derived from an EMBL/GenBank/DDBJ whole genome shotgun (WGS) entry which is preliminary data.</text>
</comment>
<feature type="domain" description="Transcription elongation factor GreA/GreB C-terminal" evidence="5">
    <location>
        <begin position="87"/>
        <end position="160"/>
    </location>
</feature>
<dbReference type="InterPro" id="IPR036805">
    <property type="entry name" value="Tscrpt_elong_fac_GreA/B_N_sf"/>
</dbReference>
<evidence type="ECO:0000256" key="1">
    <source>
        <dbReference type="ARBA" id="ARBA00008213"/>
    </source>
</evidence>
<dbReference type="PIRSF" id="PIRSF006092">
    <property type="entry name" value="GreA_GreB"/>
    <property type="match status" value="1"/>
</dbReference>
<name>A0ABP9W5W9_9DEIO</name>
<dbReference type="SUPFAM" id="SSF46557">
    <property type="entry name" value="GreA transcript cleavage protein, N-terminal domain"/>
    <property type="match status" value="1"/>
</dbReference>
<evidence type="ECO:0000256" key="2">
    <source>
        <dbReference type="ARBA" id="ARBA00023015"/>
    </source>
</evidence>
<protein>
    <submittedName>
        <fullName evidence="7">Transcription inhibitor protein Gfh1</fullName>
    </submittedName>
</protein>
<evidence type="ECO:0000256" key="3">
    <source>
        <dbReference type="ARBA" id="ARBA00023163"/>
    </source>
</evidence>
<dbReference type="Gene3D" id="1.10.287.180">
    <property type="entry name" value="Transcription elongation factor, GreA/GreB, N-terminal domain"/>
    <property type="match status" value="1"/>
</dbReference>
<dbReference type="Pfam" id="PF03449">
    <property type="entry name" value="GreA_GreB_N"/>
    <property type="match status" value="1"/>
</dbReference>
<feature type="domain" description="Transcription elongation factor GreA/GreB N-terminal" evidence="6">
    <location>
        <begin position="8"/>
        <end position="79"/>
    </location>
</feature>
<evidence type="ECO:0000259" key="5">
    <source>
        <dbReference type="Pfam" id="PF01272"/>
    </source>
</evidence>
<dbReference type="EMBL" id="BAABRP010000001">
    <property type="protein sequence ID" value="GAA5511358.1"/>
    <property type="molecule type" value="Genomic_DNA"/>
</dbReference>
<feature type="compositionally biased region" description="Basic and acidic residues" evidence="4">
    <location>
        <begin position="14"/>
        <end position="29"/>
    </location>
</feature>
<dbReference type="PROSITE" id="PS00830">
    <property type="entry name" value="GREAB_2"/>
    <property type="match status" value="1"/>
</dbReference>
<organism evidence="7 8">
    <name type="scientific">Deinococcus carri</name>
    <dbReference type="NCBI Taxonomy" id="1211323"/>
    <lineage>
        <taxon>Bacteria</taxon>
        <taxon>Thermotogati</taxon>
        <taxon>Deinococcota</taxon>
        <taxon>Deinococci</taxon>
        <taxon>Deinococcales</taxon>
        <taxon>Deinococcaceae</taxon>
        <taxon>Deinococcus</taxon>
    </lineage>
</organism>
<dbReference type="PANTHER" id="PTHR30437">
    <property type="entry name" value="TRANSCRIPTION ELONGATION FACTOR GREA"/>
    <property type="match status" value="1"/>
</dbReference>
<gene>
    <name evidence="7" type="primary">gfh1_1</name>
    <name evidence="7" type="ORF">Dcar01_00065</name>
</gene>
<keyword evidence="3" id="KW-0804">Transcription</keyword>
<keyword evidence="8" id="KW-1185">Reference proteome</keyword>
<dbReference type="Pfam" id="PF01272">
    <property type="entry name" value="GreA_GreB"/>
    <property type="match status" value="1"/>
</dbReference>
<dbReference type="InterPro" id="IPR001437">
    <property type="entry name" value="Tscrpt_elong_fac_GreA/B_C"/>
</dbReference>
<dbReference type="RefSeq" id="WP_345459160.1">
    <property type="nucleotide sequence ID" value="NZ_BAABRP010000001.1"/>
</dbReference>
<keyword evidence="2" id="KW-0805">Transcription regulation</keyword>
<reference evidence="7 8" key="1">
    <citation type="submission" date="2024-02" db="EMBL/GenBank/DDBJ databases">
        <title>Deinococcus carri NBRC 110142.</title>
        <authorList>
            <person name="Ichikawa N."/>
            <person name="Katano-Makiyama Y."/>
            <person name="Hidaka K."/>
        </authorList>
    </citation>
    <scope>NUCLEOTIDE SEQUENCE [LARGE SCALE GENOMIC DNA]</scope>
    <source>
        <strain evidence="7 8">NBRC 110142</strain>
    </source>
</reference>
<dbReference type="PANTHER" id="PTHR30437:SF4">
    <property type="entry name" value="TRANSCRIPTION ELONGATION FACTOR GREA"/>
    <property type="match status" value="1"/>
</dbReference>
<evidence type="ECO:0000313" key="7">
    <source>
        <dbReference type="EMBL" id="GAA5511358.1"/>
    </source>
</evidence>
<dbReference type="Proteomes" id="UP001401887">
    <property type="component" value="Unassembled WGS sequence"/>
</dbReference>
<dbReference type="InterPro" id="IPR022691">
    <property type="entry name" value="Tscrpt_elong_fac_GreA/B_N"/>
</dbReference>
<dbReference type="InterPro" id="IPR036953">
    <property type="entry name" value="GreA/GreB_C_sf"/>
</dbReference>
<dbReference type="InterPro" id="IPR018151">
    <property type="entry name" value="TF_GreA/GreB_CS"/>
</dbReference>